<keyword evidence="4" id="KW-1185">Reference proteome</keyword>
<reference evidence="3" key="2">
    <citation type="submission" date="2020-09" db="EMBL/GenBank/DDBJ databases">
        <authorList>
            <person name="Sun Q."/>
            <person name="Ohkuma M."/>
        </authorList>
    </citation>
    <scope>NUCLEOTIDE SEQUENCE</scope>
    <source>
        <strain evidence="3">JCM 31311</strain>
    </source>
</reference>
<dbReference type="EMBL" id="BMQL01000016">
    <property type="protein sequence ID" value="GGR14283.1"/>
    <property type="molecule type" value="Genomic_DNA"/>
</dbReference>
<reference evidence="3" key="1">
    <citation type="journal article" date="2014" name="Int. J. Syst. Evol. Microbiol.">
        <title>Complete genome sequence of Corynebacterium casei LMG S-19264T (=DSM 44701T), isolated from a smear-ripened cheese.</title>
        <authorList>
            <consortium name="US DOE Joint Genome Institute (JGI-PGF)"/>
            <person name="Walter F."/>
            <person name="Albersmeier A."/>
            <person name="Kalinowski J."/>
            <person name="Ruckert C."/>
        </authorList>
    </citation>
    <scope>NUCLEOTIDE SEQUENCE</scope>
    <source>
        <strain evidence="3">JCM 31311</strain>
    </source>
</reference>
<dbReference type="PANTHER" id="PTHR36934">
    <property type="entry name" value="BLR0278 PROTEIN"/>
    <property type="match status" value="1"/>
</dbReference>
<evidence type="ECO:0000313" key="4">
    <source>
        <dbReference type="Proteomes" id="UP000603865"/>
    </source>
</evidence>
<evidence type="ECO:0000313" key="3">
    <source>
        <dbReference type="EMBL" id="GGR14283.1"/>
    </source>
</evidence>
<organism evidence="3 4">
    <name type="scientific">Deinococcus ruber</name>
    <dbReference type="NCBI Taxonomy" id="1848197"/>
    <lineage>
        <taxon>Bacteria</taxon>
        <taxon>Thermotogati</taxon>
        <taxon>Deinococcota</taxon>
        <taxon>Deinococci</taxon>
        <taxon>Deinococcales</taxon>
        <taxon>Deinococcaceae</taxon>
        <taxon>Deinococcus</taxon>
    </lineage>
</organism>
<proteinExistence type="predicted"/>
<evidence type="ECO:0000256" key="1">
    <source>
        <dbReference type="PIRSR" id="PIRSR014972-1"/>
    </source>
</evidence>
<sequence>MRPAERGLQAVLDVQVTPAMTVQFAELGPLHPVYATYEIARHFEEVGRKLLLPLLEEGEEGLGTAVSVQHLASALPGMRVRHTATLDRLEGRRLFVSVSAVSELGDVLATGHTEQYVSTAARVRAGFAELEARWHAHSSGRGEQ</sequence>
<dbReference type="Pfam" id="PF22636">
    <property type="entry name" value="FlK"/>
    <property type="match status" value="1"/>
</dbReference>
<accession>A0A918F829</accession>
<protein>
    <submittedName>
        <fullName evidence="3">Thioesterase</fullName>
    </submittedName>
</protein>
<evidence type="ECO:0000259" key="2">
    <source>
        <dbReference type="Pfam" id="PF22636"/>
    </source>
</evidence>
<dbReference type="InterPro" id="IPR029069">
    <property type="entry name" value="HotDog_dom_sf"/>
</dbReference>
<gene>
    <name evidence="3" type="ORF">GCM10008957_28900</name>
</gene>
<dbReference type="InterPro" id="IPR054485">
    <property type="entry name" value="FlK-like_dom"/>
</dbReference>
<dbReference type="Gene3D" id="3.10.129.10">
    <property type="entry name" value="Hotdog Thioesterase"/>
    <property type="match status" value="1"/>
</dbReference>
<comment type="caution">
    <text evidence="3">The sequence shown here is derived from an EMBL/GenBank/DDBJ whole genome shotgun (WGS) entry which is preliminary data.</text>
</comment>
<dbReference type="PANTHER" id="PTHR36934:SF1">
    <property type="entry name" value="THIOESTERASE DOMAIN-CONTAINING PROTEIN"/>
    <property type="match status" value="1"/>
</dbReference>
<dbReference type="PIRSF" id="PIRSF014972">
    <property type="entry name" value="FlK"/>
    <property type="match status" value="1"/>
</dbReference>
<feature type="active site" evidence="1">
    <location>
        <position position="44"/>
    </location>
</feature>
<dbReference type="RefSeq" id="WP_189091220.1">
    <property type="nucleotide sequence ID" value="NZ_BMQL01000016.1"/>
</dbReference>
<feature type="active site" evidence="1">
    <location>
        <position position="36"/>
    </location>
</feature>
<feature type="active site" evidence="1">
    <location>
        <position position="70"/>
    </location>
</feature>
<dbReference type="AlphaFoldDB" id="A0A918F829"/>
<feature type="domain" description="Fluoroacetyl-CoA-specific thioesterase-like" evidence="2">
    <location>
        <begin position="16"/>
        <end position="117"/>
    </location>
</feature>
<dbReference type="Proteomes" id="UP000603865">
    <property type="component" value="Unassembled WGS sequence"/>
</dbReference>
<dbReference type="InterPro" id="IPR025540">
    <property type="entry name" value="FlK"/>
</dbReference>
<dbReference type="SUPFAM" id="SSF54637">
    <property type="entry name" value="Thioesterase/thiol ester dehydrase-isomerase"/>
    <property type="match status" value="1"/>
</dbReference>
<name>A0A918F829_9DEIO</name>